<accession>A0A813L2W7</accession>
<feature type="region of interest" description="Disordered" evidence="1">
    <location>
        <begin position="98"/>
        <end position="135"/>
    </location>
</feature>
<evidence type="ECO:0000256" key="1">
    <source>
        <dbReference type="SAM" id="MobiDB-lite"/>
    </source>
</evidence>
<name>A0A813L2W7_POLGL</name>
<reference evidence="2" key="1">
    <citation type="submission" date="2021-02" db="EMBL/GenBank/DDBJ databases">
        <authorList>
            <person name="Dougan E. K."/>
            <person name="Rhodes N."/>
            <person name="Thang M."/>
            <person name="Chan C."/>
        </authorList>
    </citation>
    <scope>NUCLEOTIDE SEQUENCE</scope>
</reference>
<protein>
    <submittedName>
        <fullName evidence="2">Uncharacterized protein</fullName>
    </submittedName>
</protein>
<feature type="compositionally biased region" description="Basic and acidic residues" evidence="1">
    <location>
        <begin position="98"/>
        <end position="111"/>
    </location>
</feature>
<gene>
    <name evidence="2" type="ORF">PGLA2088_LOCUS39963</name>
</gene>
<feature type="non-terminal residue" evidence="2">
    <location>
        <position position="1"/>
    </location>
</feature>
<feature type="non-terminal residue" evidence="2">
    <location>
        <position position="237"/>
    </location>
</feature>
<comment type="caution">
    <text evidence="2">The sequence shown here is derived from an EMBL/GenBank/DDBJ whole genome shotgun (WGS) entry which is preliminary data.</text>
</comment>
<feature type="compositionally biased region" description="Low complexity" evidence="1">
    <location>
        <begin position="192"/>
        <end position="209"/>
    </location>
</feature>
<dbReference type="Proteomes" id="UP000626109">
    <property type="component" value="Unassembled WGS sequence"/>
</dbReference>
<evidence type="ECO:0000313" key="3">
    <source>
        <dbReference type="Proteomes" id="UP000626109"/>
    </source>
</evidence>
<feature type="region of interest" description="Disordered" evidence="1">
    <location>
        <begin position="176"/>
        <end position="237"/>
    </location>
</feature>
<dbReference type="AlphaFoldDB" id="A0A813L2W7"/>
<dbReference type="EMBL" id="CAJNNW010033339">
    <property type="protein sequence ID" value="CAE8718223.1"/>
    <property type="molecule type" value="Genomic_DNA"/>
</dbReference>
<proteinExistence type="predicted"/>
<evidence type="ECO:0000313" key="2">
    <source>
        <dbReference type="EMBL" id="CAE8718223.1"/>
    </source>
</evidence>
<organism evidence="2 3">
    <name type="scientific">Polarella glacialis</name>
    <name type="common">Dinoflagellate</name>
    <dbReference type="NCBI Taxonomy" id="89957"/>
    <lineage>
        <taxon>Eukaryota</taxon>
        <taxon>Sar</taxon>
        <taxon>Alveolata</taxon>
        <taxon>Dinophyceae</taxon>
        <taxon>Suessiales</taxon>
        <taxon>Suessiaceae</taxon>
        <taxon>Polarella</taxon>
    </lineage>
</organism>
<sequence>RPTSAAEQRLRCEHLTRPSRRRVAVTGGYYGGYGSRPLFKHCFAKPCRGLPRAASLPRISKAEAEDLVKRLAVPRWPQDEEPPELYVMQPYIPVRTAEPEAQRQRCAELARPKARPRRPASAARPKSKAEAAEQQLHCSRLARPKGVAMPPSGPASLANFSLGFARSASSSALVAGQTSGRGDAGDEGVSFNNNNNNNNNNSNNNNNNSDKQRAPRGVPHQDGDNTAWANEAERLLE</sequence>